<name>A0A411YIK6_9ACTN</name>
<protein>
    <submittedName>
        <fullName evidence="2">ATP-binding protein</fullName>
    </submittedName>
</protein>
<keyword evidence="2" id="KW-0067">ATP-binding</keyword>
<dbReference type="RefSeq" id="WP_131155909.1">
    <property type="nucleotide sequence ID" value="NZ_CP036402.1"/>
</dbReference>
<dbReference type="EMBL" id="CP036402">
    <property type="protein sequence ID" value="QBI20916.1"/>
    <property type="molecule type" value="Genomic_DNA"/>
</dbReference>
<proteinExistence type="predicted"/>
<dbReference type="AlphaFoldDB" id="A0A411YIK6"/>
<evidence type="ECO:0000313" key="3">
    <source>
        <dbReference type="Proteomes" id="UP000291469"/>
    </source>
</evidence>
<dbReference type="Gene3D" id="3.40.50.300">
    <property type="entry name" value="P-loop containing nucleotide triphosphate hydrolases"/>
    <property type="match status" value="1"/>
</dbReference>
<feature type="region of interest" description="Disordered" evidence="1">
    <location>
        <begin position="232"/>
        <end position="252"/>
    </location>
</feature>
<evidence type="ECO:0000313" key="2">
    <source>
        <dbReference type="EMBL" id="QBI20916.1"/>
    </source>
</evidence>
<reference evidence="2 3" key="1">
    <citation type="submission" date="2019-01" db="EMBL/GenBank/DDBJ databases">
        <title>Egibacter rhizosphaerae EGI 80759T.</title>
        <authorList>
            <person name="Chen D.-D."/>
            <person name="Tian Y."/>
            <person name="Jiao J.-Y."/>
            <person name="Zhang X.-T."/>
            <person name="Zhang Y.-G."/>
            <person name="Zhang Y."/>
            <person name="Xiao M."/>
            <person name="Shu W.-S."/>
            <person name="Li W.-J."/>
        </authorList>
    </citation>
    <scope>NUCLEOTIDE SEQUENCE [LARGE SCALE GENOMIC DNA]</scope>
    <source>
        <strain evidence="2 3">EGI 80759</strain>
    </source>
</reference>
<keyword evidence="3" id="KW-1185">Reference proteome</keyword>
<dbReference type="InterPro" id="IPR027417">
    <property type="entry name" value="P-loop_NTPase"/>
</dbReference>
<dbReference type="KEGG" id="erz:ER308_15925"/>
<gene>
    <name evidence="2" type="ORF">ER308_15925</name>
</gene>
<dbReference type="Proteomes" id="UP000291469">
    <property type="component" value="Chromosome"/>
</dbReference>
<keyword evidence="2" id="KW-0547">Nucleotide-binding</keyword>
<dbReference type="SUPFAM" id="SSF52540">
    <property type="entry name" value="P-loop containing nucleoside triphosphate hydrolases"/>
    <property type="match status" value="1"/>
</dbReference>
<sequence length="252" mass="27827">MSLPLPRYVEVLGAPGVGKTTILHACAGARRPDGPWALDPEYASGGPWDGVRGLKPRGRFVRDHPEFAAFLFRALGRAALDRDEPAAARMFERTQALNHVFAKFEHAAERLRPDQVLIVDEAFVKAGAPPLLNHRHSGETLRETLQRPEMGAAYVHVDAEADLIQPRIVERSKRARSHRGLSEQQVVERTRRSLDSWRRAVERIRRAEVPTLVLDAAEPAEANAEALRRFVEGFAPSQDDTADAGSGTAPEG</sequence>
<dbReference type="GO" id="GO:0005524">
    <property type="term" value="F:ATP binding"/>
    <property type="evidence" value="ECO:0007669"/>
    <property type="project" value="UniProtKB-KW"/>
</dbReference>
<accession>A0A411YIK6</accession>
<evidence type="ECO:0000256" key="1">
    <source>
        <dbReference type="SAM" id="MobiDB-lite"/>
    </source>
</evidence>
<organism evidence="2 3">
    <name type="scientific">Egibacter rhizosphaerae</name>
    <dbReference type="NCBI Taxonomy" id="1670831"/>
    <lineage>
        <taxon>Bacteria</taxon>
        <taxon>Bacillati</taxon>
        <taxon>Actinomycetota</taxon>
        <taxon>Nitriliruptoria</taxon>
        <taxon>Egibacterales</taxon>
        <taxon>Egibacteraceae</taxon>
        <taxon>Egibacter</taxon>
    </lineage>
</organism>